<protein>
    <recommendedName>
        <fullName evidence="3">Lipoprotein</fullName>
    </recommendedName>
</protein>
<comment type="caution">
    <text evidence="1">The sequence shown here is derived from an EMBL/GenBank/DDBJ whole genome shotgun (WGS) entry which is preliminary data.</text>
</comment>
<dbReference type="EMBL" id="JAOVZW010000014">
    <property type="protein sequence ID" value="MCX8524707.1"/>
    <property type="molecule type" value="Genomic_DNA"/>
</dbReference>
<keyword evidence="2" id="KW-1185">Reference proteome</keyword>
<dbReference type="Proteomes" id="UP001073122">
    <property type="component" value="Unassembled WGS sequence"/>
</dbReference>
<name>A0ABT3XRE5_9FLAO</name>
<sequence>MKKFQIINIISLLTLLTSCSSSKLDRENDNIFYLIKQFKTEFKEKTKGKSELVGIMITKSDNLVTIKDVPKNGLLGYINDSNVNKYSIGVFSGLVCLYDSIEWKTDKPLFKGISTKWVQESKKNNSATINGKVITFSNKFIEWNSELEITYNLNSVK</sequence>
<dbReference type="RefSeq" id="WP_267265999.1">
    <property type="nucleotide sequence ID" value="NZ_JAOVZW010000014.1"/>
</dbReference>
<proteinExistence type="predicted"/>
<evidence type="ECO:0000313" key="2">
    <source>
        <dbReference type="Proteomes" id="UP001073122"/>
    </source>
</evidence>
<evidence type="ECO:0008006" key="3">
    <source>
        <dbReference type="Google" id="ProtNLM"/>
    </source>
</evidence>
<dbReference type="PROSITE" id="PS51257">
    <property type="entry name" value="PROKAR_LIPOPROTEIN"/>
    <property type="match status" value="1"/>
</dbReference>
<organism evidence="1 2">
    <name type="scientific">Chryseobacterium formosus</name>
    <dbReference type="NCBI Taxonomy" id="1537363"/>
    <lineage>
        <taxon>Bacteria</taxon>
        <taxon>Pseudomonadati</taxon>
        <taxon>Bacteroidota</taxon>
        <taxon>Flavobacteriia</taxon>
        <taxon>Flavobacteriales</taxon>
        <taxon>Weeksellaceae</taxon>
        <taxon>Chryseobacterium group</taxon>
        <taxon>Chryseobacterium</taxon>
    </lineage>
</organism>
<accession>A0ABT3XRE5</accession>
<gene>
    <name evidence="1" type="ORF">OF897_12365</name>
</gene>
<reference evidence="1" key="1">
    <citation type="submission" date="2022-10" db="EMBL/GenBank/DDBJ databases">
        <title>Chryseobacterium sp. nov., a novel bacterial species.</title>
        <authorList>
            <person name="Cao Y."/>
        </authorList>
    </citation>
    <scope>NUCLEOTIDE SEQUENCE</scope>
    <source>
        <strain evidence="1">CCTCC AB2015118</strain>
    </source>
</reference>
<evidence type="ECO:0000313" key="1">
    <source>
        <dbReference type="EMBL" id="MCX8524707.1"/>
    </source>
</evidence>